<dbReference type="EMBL" id="WIAO01000023">
    <property type="protein sequence ID" value="MQM27402.1"/>
    <property type="molecule type" value="Genomic_DNA"/>
</dbReference>
<evidence type="ECO:0000256" key="1">
    <source>
        <dbReference type="SAM" id="Phobius"/>
    </source>
</evidence>
<protein>
    <submittedName>
        <fullName evidence="2">Uncharacterized protein</fullName>
    </submittedName>
</protein>
<accession>A0A6L5GCJ8</accession>
<feature type="transmembrane region" description="Helical" evidence="1">
    <location>
        <begin position="12"/>
        <end position="28"/>
    </location>
</feature>
<feature type="non-terminal residue" evidence="2">
    <location>
        <position position="69"/>
    </location>
</feature>
<comment type="caution">
    <text evidence="2">The sequence shown here is derived from an EMBL/GenBank/DDBJ whole genome shotgun (WGS) entry which is preliminary data.</text>
</comment>
<keyword evidence="3" id="KW-1185">Reference proteome</keyword>
<reference evidence="2 3" key="1">
    <citation type="submission" date="2019-10" db="EMBL/GenBank/DDBJ databases">
        <title>Glycomyces albidus sp. nov., a novel actinomycete isolated from rhizosphere soil of wheat (Triticum aestivum L.).</title>
        <authorList>
            <person name="Qian L."/>
        </authorList>
    </citation>
    <scope>NUCLEOTIDE SEQUENCE [LARGE SCALE GENOMIC DNA]</scope>
    <source>
        <strain evidence="2 3">NEAU-7082</strain>
    </source>
</reference>
<evidence type="ECO:0000313" key="2">
    <source>
        <dbReference type="EMBL" id="MQM27402.1"/>
    </source>
</evidence>
<dbReference type="AlphaFoldDB" id="A0A6L5GCJ8"/>
<organism evidence="2 3">
    <name type="scientific">Glycomyces albidus</name>
    <dbReference type="NCBI Taxonomy" id="2656774"/>
    <lineage>
        <taxon>Bacteria</taxon>
        <taxon>Bacillati</taxon>
        <taxon>Actinomycetota</taxon>
        <taxon>Actinomycetes</taxon>
        <taxon>Glycomycetales</taxon>
        <taxon>Glycomycetaceae</taxon>
        <taxon>Glycomyces</taxon>
    </lineage>
</organism>
<keyword evidence="1" id="KW-1133">Transmembrane helix</keyword>
<dbReference type="Proteomes" id="UP000477750">
    <property type="component" value="Unassembled WGS sequence"/>
</dbReference>
<keyword evidence="1" id="KW-0472">Membrane</keyword>
<sequence length="69" mass="6919">MVPGLSMSPLEILAVLGAVALVSARWLPPRARRPVLYAGAAVVAAAGAALALLGLRWQMAPVFAGAAAV</sequence>
<gene>
    <name evidence="2" type="ORF">GFD30_17750</name>
</gene>
<proteinExistence type="predicted"/>
<feature type="transmembrane region" description="Helical" evidence="1">
    <location>
        <begin position="35"/>
        <end position="55"/>
    </location>
</feature>
<keyword evidence="1" id="KW-0812">Transmembrane</keyword>
<name>A0A6L5GCJ8_9ACTN</name>
<evidence type="ECO:0000313" key="3">
    <source>
        <dbReference type="Proteomes" id="UP000477750"/>
    </source>
</evidence>